<dbReference type="RefSeq" id="WP_050695273.1">
    <property type="nucleotide sequence ID" value="NZ_CP012072.1"/>
</dbReference>
<dbReference type="SUPFAM" id="SSF82607">
    <property type="entry name" value="YbaB-like"/>
    <property type="match status" value="1"/>
</dbReference>
<dbReference type="Proteomes" id="UP000595220">
    <property type="component" value="Chromosome"/>
</dbReference>
<name>A0AAQ0BWZ8_9ACTO</name>
<gene>
    <name evidence="2" type="ORF">I6H42_00095</name>
</gene>
<keyword evidence="3" id="KW-1185">Reference proteome</keyword>
<feature type="coiled-coil region" evidence="1">
    <location>
        <begin position="13"/>
        <end position="40"/>
    </location>
</feature>
<proteinExistence type="predicted"/>
<keyword evidence="1" id="KW-0175">Coiled coil</keyword>
<protein>
    <submittedName>
        <fullName evidence="2">YbaB/EbfC family nucleoid-associated protein</fullName>
    </submittedName>
</protein>
<organism evidence="2 3">
    <name type="scientific">Schaalia meyeri</name>
    <dbReference type="NCBI Taxonomy" id="52773"/>
    <lineage>
        <taxon>Bacteria</taxon>
        <taxon>Bacillati</taxon>
        <taxon>Actinomycetota</taxon>
        <taxon>Actinomycetes</taxon>
        <taxon>Actinomycetales</taxon>
        <taxon>Actinomycetaceae</taxon>
        <taxon>Schaalia</taxon>
    </lineage>
</organism>
<evidence type="ECO:0000313" key="3">
    <source>
        <dbReference type="Proteomes" id="UP000595220"/>
    </source>
</evidence>
<reference evidence="2 3" key="1">
    <citation type="submission" date="2020-12" db="EMBL/GenBank/DDBJ databases">
        <title>FDA dAtabase for Regulatory Grade micrObial Sequences (FDA-ARGOS): Supporting development and validation of Infectious Disease Dx tests.</title>
        <authorList>
            <person name="Sproer C."/>
            <person name="Gronow S."/>
            <person name="Severitt S."/>
            <person name="Schroder I."/>
            <person name="Tallon L."/>
            <person name="Sadzewicz L."/>
            <person name="Zhao X."/>
            <person name="Boylan J."/>
            <person name="Ott S."/>
            <person name="Bowen H."/>
            <person name="Vavikolanu K."/>
            <person name="Mehta A."/>
            <person name="Aluvathingal J."/>
            <person name="Nadendla S."/>
            <person name="Lowell S."/>
            <person name="Myers T."/>
            <person name="Yan Y."/>
            <person name="Sichtig H."/>
        </authorList>
    </citation>
    <scope>NUCLEOTIDE SEQUENCE [LARGE SCALE GENOMIC DNA]</scope>
    <source>
        <strain evidence="2 3">FDAARGOS_985</strain>
    </source>
</reference>
<dbReference type="KEGG" id="amy:ADJ76_06345"/>
<dbReference type="InterPro" id="IPR004401">
    <property type="entry name" value="YbaB/EbfC"/>
</dbReference>
<evidence type="ECO:0000313" key="2">
    <source>
        <dbReference type="EMBL" id="QQC43887.1"/>
    </source>
</evidence>
<dbReference type="EMBL" id="CP066065">
    <property type="protein sequence ID" value="QQC43887.1"/>
    <property type="molecule type" value="Genomic_DNA"/>
</dbReference>
<sequence length="128" mass="14089">MVDVMGQTPEEIRQTLREQVAAAEKRAAATQELVELLKSAKASGFDSRREIEAEVDPEGHLVKLSIDEDALEGSARDLEEGVMEAYANAGRSMRDYIQRETIDRLGEDGGSLKDYLDKMDSSLGSLGR</sequence>
<dbReference type="GO" id="GO:0003677">
    <property type="term" value="F:DNA binding"/>
    <property type="evidence" value="ECO:0007669"/>
    <property type="project" value="InterPro"/>
</dbReference>
<dbReference type="AlphaFoldDB" id="A0AAQ0BWZ8"/>
<dbReference type="InterPro" id="IPR036894">
    <property type="entry name" value="YbaB-like_sf"/>
</dbReference>
<dbReference type="Gene3D" id="3.30.1310.10">
    <property type="entry name" value="Nucleoid-associated protein YbaB-like domain"/>
    <property type="match status" value="1"/>
</dbReference>
<dbReference type="Pfam" id="PF02575">
    <property type="entry name" value="YbaB_DNA_bd"/>
    <property type="match status" value="1"/>
</dbReference>
<accession>A0AAQ0BWZ8</accession>
<evidence type="ECO:0000256" key="1">
    <source>
        <dbReference type="SAM" id="Coils"/>
    </source>
</evidence>